<dbReference type="InParanoid" id="E4USK4"/>
<keyword evidence="7" id="KW-1185">Reference proteome</keyword>
<feature type="domain" description="BZIP" evidence="5">
    <location>
        <begin position="26"/>
        <end position="41"/>
    </location>
</feature>
<keyword evidence="1" id="KW-0677">Repeat</keyword>
<dbReference type="PANTHER" id="PTHR24171">
    <property type="entry name" value="ANKYRIN REPEAT DOMAIN-CONTAINING PROTEIN 39-RELATED"/>
    <property type="match status" value="1"/>
</dbReference>
<protein>
    <submittedName>
        <fullName evidence="6">GA-binding protein beta chain</fullName>
    </submittedName>
</protein>
<dbReference type="Pfam" id="PF12796">
    <property type="entry name" value="Ank_2"/>
    <property type="match status" value="1"/>
</dbReference>
<dbReference type="HOGENOM" id="CLU_759081_0_0_1"/>
<dbReference type="SUPFAM" id="SSF48403">
    <property type="entry name" value="Ankyrin repeat"/>
    <property type="match status" value="1"/>
</dbReference>
<sequence length="369" mass="40426">MEQPSDFGKQQIEEEAAQKEQLMKERRRLQNRIAQRNHRRRKHNQNKSSSQDLPEETDSQQLPTHVDNLGIYQNPESSWLDSPSFVIPDQAVDPETLGVSNVAGSQENLYAYLSPPDSLSPEAATHNPECPYEANDGCSVAVAPANESLEFDRFEGPNITPDLVPLDAQFLDVSTTPSSDSPLLRRITFSAVKDPSQLYEPNLSSRQTPEATGSYEHFMRTLEPQELPTFMGQSSIENTGLPGPYGNVIDFDSNTQLHYDFLIPPHTGQGNNSDGKIALHLSAERGHASTVRCLIEYGSDISAQDHSGATALHYAAKMGHTSAITALLDNGADGNIKDFQGRTPLHMAAESGHEHAVRLLAESGADVNT</sequence>
<feature type="region of interest" description="Disordered" evidence="4">
    <location>
        <begin position="1"/>
        <end position="61"/>
    </location>
</feature>
<feature type="compositionally biased region" description="Basic residues" evidence="4">
    <location>
        <begin position="25"/>
        <end position="45"/>
    </location>
</feature>
<proteinExistence type="predicted"/>
<dbReference type="OrthoDB" id="4180939at2759"/>
<name>E4USK4_ARTGP</name>
<evidence type="ECO:0000259" key="5">
    <source>
        <dbReference type="PROSITE" id="PS00036"/>
    </source>
</evidence>
<evidence type="ECO:0000256" key="3">
    <source>
        <dbReference type="PROSITE-ProRule" id="PRU00023"/>
    </source>
</evidence>
<dbReference type="OMA" id="QENLYAY"/>
<dbReference type="PRINTS" id="PR01415">
    <property type="entry name" value="ANKYRIN"/>
</dbReference>
<dbReference type="VEuPathDB" id="FungiDB:MGYG_04362"/>
<feature type="repeat" description="ANK" evidence="3">
    <location>
        <begin position="274"/>
        <end position="306"/>
    </location>
</feature>
<reference evidence="7" key="1">
    <citation type="journal article" date="2012" name="MBio">
        <title>Comparative genome analysis of Trichophyton rubrum and related dermatophytes reveals candidate genes involved in infection.</title>
        <authorList>
            <person name="Martinez D.A."/>
            <person name="Oliver B.G."/>
            <person name="Graeser Y."/>
            <person name="Goldberg J.M."/>
            <person name="Li W."/>
            <person name="Martinez-Rossi N.M."/>
            <person name="Monod M."/>
            <person name="Shelest E."/>
            <person name="Barton R.C."/>
            <person name="Birch E."/>
            <person name="Brakhage A.A."/>
            <person name="Chen Z."/>
            <person name="Gurr S.J."/>
            <person name="Heiman D."/>
            <person name="Heitman J."/>
            <person name="Kosti I."/>
            <person name="Rossi A."/>
            <person name="Saif S."/>
            <person name="Samalova M."/>
            <person name="Saunders C.W."/>
            <person name="Shea T."/>
            <person name="Summerbell R.C."/>
            <person name="Xu J."/>
            <person name="Young S."/>
            <person name="Zeng Q."/>
            <person name="Birren B.W."/>
            <person name="Cuomo C.A."/>
            <person name="White T.C."/>
        </authorList>
    </citation>
    <scope>NUCLEOTIDE SEQUENCE [LARGE SCALE GENOMIC DNA]</scope>
    <source>
        <strain evidence="7">ATCC MYA-4604 / CBS 118893</strain>
    </source>
</reference>
<dbReference type="GO" id="GO:0003700">
    <property type="term" value="F:DNA-binding transcription factor activity"/>
    <property type="evidence" value="ECO:0007669"/>
    <property type="project" value="InterPro"/>
</dbReference>
<keyword evidence="2 3" id="KW-0040">ANK repeat</keyword>
<evidence type="ECO:0000256" key="2">
    <source>
        <dbReference type="ARBA" id="ARBA00023043"/>
    </source>
</evidence>
<evidence type="ECO:0000256" key="4">
    <source>
        <dbReference type="SAM" id="MobiDB-lite"/>
    </source>
</evidence>
<dbReference type="SMART" id="SM00248">
    <property type="entry name" value="ANK"/>
    <property type="match status" value="3"/>
</dbReference>
<dbReference type="RefSeq" id="XP_003174185.1">
    <property type="nucleotide sequence ID" value="XM_003174137.1"/>
</dbReference>
<dbReference type="PROSITE" id="PS00036">
    <property type="entry name" value="BZIP_BASIC"/>
    <property type="match status" value="1"/>
</dbReference>
<dbReference type="PANTHER" id="PTHR24171:SF8">
    <property type="entry name" value="BRCA1-ASSOCIATED RING DOMAIN PROTEIN 1"/>
    <property type="match status" value="1"/>
</dbReference>
<dbReference type="Gene3D" id="1.25.40.20">
    <property type="entry name" value="Ankyrin repeat-containing domain"/>
    <property type="match status" value="2"/>
</dbReference>
<dbReference type="GO" id="GO:0085020">
    <property type="term" value="P:protein K6-linked ubiquitination"/>
    <property type="evidence" value="ECO:0007669"/>
    <property type="project" value="TreeGrafter"/>
</dbReference>
<feature type="repeat" description="ANK" evidence="3">
    <location>
        <begin position="340"/>
        <end position="369"/>
    </location>
</feature>
<feature type="repeat" description="ANK" evidence="3">
    <location>
        <begin position="307"/>
        <end position="339"/>
    </location>
</feature>
<dbReference type="GO" id="GO:0004842">
    <property type="term" value="F:ubiquitin-protein transferase activity"/>
    <property type="evidence" value="ECO:0007669"/>
    <property type="project" value="TreeGrafter"/>
</dbReference>
<dbReference type="Proteomes" id="UP000002669">
    <property type="component" value="Unassembled WGS sequence"/>
</dbReference>
<dbReference type="InterPro" id="IPR002110">
    <property type="entry name" value="Ankyrin_rpt"/>
</dbReference>
<dbReference type="CDD" id="cd14688">
    <property type="entry name" value="bZIP_YAP"/>
    <property type="match status" value="1"/>
</dbReference>
<dbReference type="InterPro" id="IPR004827">
    <property type="entry name" value="bZIP"/>
</dbReference>
<dbReference type="PROSITE" id="PS50088">
    <property type="entry name" value="ANK_REPEAT"/>
    <property type="match status" value="3"/>
</dbReference>
<organism evidence="7">
    <name type="scientific">Arthroderma gypseum (strain ATCC MYA-4604 / CBS 118893)</name>
    <name type="common">Microsporum gypseum</name>
    <dbReference type="NCBI Taxonomy" id="535722"/>
    <lineage>
        <taxon>Eukaryota</taxon>
        <taxon>Fungi</taxon>
        <taxon>Dikarya</taxon>
        <taxon>Ascomycota</taxon>
        <taxon>Pezizomycotina</taxon>
        <taxon>Eurotiomycetes</taxon>
        <taxon>Eurotiomycetidae</taxon>
        <taxon>Onygenales</taxon>
        <taxon>Arthrodermataceae</taxon>
        <taxon>Nannizzia</taxon>
    </lineage>
</organism>
<dbReference type="STRING" id="535722.E4USK4"/>
<dbReference type="EMBL" id="DS989824">
    <property type="protein sequence ID" value="EFR01355.1"/>
    <property type="molecule type" value="Genomic_DNA"/>
</dbReference>
<dbReference type="GeneID" id="10029474"/>
<dbReference type="AlphaFoldDB" id="E4USK4"/>
<dbReference type="Gene3D" id="1.20.5.170">
    <property type="match status" value="1"/>
</dbReference>
<dbReference type="Pfam" id="PF00023">
    <property type="entry name" value="Ank"/>
    <property type="match status" value="1"/>
</dbReference>
<accession>E4USK4</accession>
<evidence type="ECO:0000256" key="1">
    <source>
        <dbReference type="ARBA" id="ARBA00022737"/>
    </source>
</evidence>
<dbReference type="InterPro" id="IPR036770">
    <property type="entry name" value="Ankyrin_rpt-contain_sf"/>
</dbReference>
<gene>
    <name evidence="6" type="ORF">MGYG_04362</name>
</gene>
<evidence type="ECO:0000313" key="6">
    <source>
        <dbReference type="EMBL" id="EFR01355.1"/>
    </source>
</evidence>
<dbReference type="eggNOG" id="KOG4177">
    <property type="taxonomic scope" value="Eukaryota"/>
</dbReference>
<dbReference type="PROSITE" id="PS50297">
    <property type="entry name" value="ANK_REP_REGION"/>
    <property type="match status" value="3"/>
</dbReference>
<evidence type="ECO:0000313" key="7">
    <source>
        <dbReference type="Proteomes" id="UP000002669"/>
    </source>
</evidence>